<evidence type="ECO:0000313" key="9">
    <source>
        <dbReference type="Proteomes" id="UP001500556"/>
    </source>
</evidence>
<proteinExistence type="predicted"/>
<accession>A0ABP8YIG7</accession>
<organism evidence="8 9">
    <name type="scientific">Pedococcus ginsenosidimutans</name>
    <dbReference type="NCBI Taxonomy" id="490570"/>
    <lineage>
        <taxon>Bacteria</taxon>
        <taxon>Bacillati</taxon>
        <taxon>Actinomycetota</taxon>
        <taxon>Actinomycetes</taxon>
        <taxon>Micrococcales</taxon>
        <taxon>Intrasporangiaceae</taxon>
        <taxon>Pedococcus</taxon>
    </lineage>
</organism>
<dbReference type="EMBL" id="BAABLO010000012">
    <property type="protein sequence ID" value="GAA4731169.1"/>
    <property type="molecule type" value="Genomic_DNA"/>
</dbReference>
<evidence type="ECO:0000256" key="4">
    <source>
        <dbReference type="ARBA" id="ARBA00023136"/>
    </source>
</evidence>
<gene>
    <name evidence="8" type="ORF">GCM10025782_32840</name>
</gene>
<dbReference type="Proteomes" id="UP001500556">
    <property type="component" value="Unassembled WGS sequence"/>
</dbReference>
<dbReference type="RefSeq" id="WP_345504935.1">
    <property type="nucleotide sequence ID" value="NZ_BAABLO010000012.1"/>
</dbReference>
<evidence type="ECO:0000256" key="1">
    <source>
        <dbReference type="ARBA" id="ARBA00004127"/>
    </source>
</evidence>
<evidence type="ECO:0000256" key="2">
    <source>
        <dbReference type="ARBA" id="ARBA00022692"/>
    </source>
</evidence>
<comment type="subcellular location">
    <subcellularLocation>
        <location evidence="1">Endomembrane system</location>
        <topology evidence="1">Multi-pass membrane protein</topology>
    </subcellularLocation>
</comment>
<evidence type="ECO:0000259" key="7">
    <source>
        <dbReference type="Pfam" id="PF02656"/>
    </source>
</evidence>
<reference evidence="9" key="1">
    <citation type="journal article" date="2019" name="Int. J. Syst. Evol. Microbiol.">
        <title>The Global Catalogue of Microorganisms (GCM) 10K type strain sequencing project: providing services to taxonomists for standard genome sequencing and annotation.</title>
        <authorList>
            <consortium name="The Broad Institute Genomics Platform"/>
            <consortium name="The Broad Institute Genome Sequencing Center for Infectious Disease"/>
            <person name="Wu L."/>
            <person name="Ma J."/>
        </authorList>
    </citation>
    <scope>NUCLEOTIDE SEQUENCE [LARGE SCALE GENOMIC DNA]</scope>
    <source>
        <strain evidence="9">JCM 18961</strain>
    </source>
</reference>
<feature type="transmembrane region" description="Helical" evidence="6">
    <location>
        <begin position="69"/>
        <end position="87"/>
    </location>
</feature>
<keyword evidence="9" id="KW-1185">Reference proteome</keyword>
<keyword evidence="3 6" id="KW-1133">Transmembrane helix</keyword>
<evidence type="ECO:0000256" key="3">
    <source>
        <dbReference type="ARBA" id="ARBA00022989"/>
    </source>
</evidence>
<feature type="transmembrane region" description="Helical" evidence="6">
    <location>
        <begin position="42"/>
        <end position="62"/>
    </location>
</feature>
<protein>
    <recommendedName>
        <fullName evidence="7">DUF202 domain-containing protein</fullName>
    </recommendedName>
</protein>
<dbReference type="Pfam" id="PF02656">
    <property type="entry name" value="DUF202"/>
    <property type="match status" value="1"/>
</dbReference>
<sequence length="131" mass="13550">MRLPGPPAGQPAGRGPFHRGRSGPAGHVPGREALQPERTALAWQRTAVTALVCLVPLVFVALRTHVTAVAVGAAAAMAVSGVLVWSVHRRLGQLGDDTRGYSPYTPMTLVLAVTVLCAVGGAAVGVSLWLR</sequence>
<evidence type="ECO:0000256" key="6">
    <source>
        <dbReference type="SAM" id="Phobius"/>
    </source>
</evidence>
<feature type="region of interest" description="Disordered" evidence="5">
    <location>
        <begin position="1"/>
        <end position="31"/>
    </location>
</feature>
<dbReference type="InterPro" id="IPR003807">
    <property type="entry name" value="DUF202"/>
</dbReference>
<feature type="transmembrane region" description="Helical" evidence="6">
    <location>
        <begin position="107"/>
        <end position="130"/>
    </location>
</feature>
<keyword evidence="4 6" id="KW-0472">Membrane</keyword>
<keyword evidence="2 6" id="KW-0812">Transmembrane</keyword>
<comment type="caution">
    <text evidence="8">The sequence shown here is derived from an EMBL/GenBank/DDBJ whole genome shotgun (WGS) entry which is preliminary data.</text>
</comment>
<name>A0ABP8YIG7_9MICO</name>
<evidence type="ECO:0000256" key="5">
    <source>
        <dbReference type="SAM" id="MobiDB-lite"/>
    </source>
</evidence>
<evidence type="ECO:0000313" key="8">
    <source>
        <dbReference type="EMBL" id="GAA4731169.1"/>
    </source>
</evidence>
<feature type="domain" description="DUF202" evidence="7">
    <location>
        <begin position="31"/>
        <end position="88"/>
    </location>
</feature>